<dbReference type="EC" id="2.3.1.-" evidence="2"/>
<proteinExistence type="predicted"/>
<dbReference type="Proteomes" id="UP001371218">
    <property type="component" value="Unassembled WGS sequence"/>
</dbReference>
<dbReference type="EMBL" id="JBBUTG010000024">
    <property type="protein sequence ID" value="MEK8034078.1"/>
    <property type="molecule type" value="Genomic_DNA"/>
</dbReference>
<dbReference type="InterPro" id="IPR016181">
    <property type="entry name" value="Acyl_CoA_acyltransferase"/>
</dbReference>
<dbReference type="GO" id="GO:0016746">
    <property type="term" value="F:acyltransferase activity"/>
    <property type="evidence" value="ECO:0007669"/>
    <property type="project" value="UniProtKB-KW"/>
</dbReference>
<dbReference type="Pfam" id="PF13302">
    <property type="entry name" value="Acetyltransf_3"/>
    <property type="match status" value="1"/>
</dbReference>
<dbReference type="InterPro" id="IPR000182">
    <property type="entry name" value="GNAT_dom"/>
</dbReference>
<keyword evidence="3" id="KW-1185">Reference proteome</keyword>
<evidence type="ECO:0000313" key="2">
    <source>
        <dbReference type="EMBL" id="MEK8034078.1"/>
    </source>
</evidence>
<comment type="caution">
    <text evidence="2">The sequence shown here is derived from an EMBL/GenBank/DDBJ whole genome shotgun (WGS) entry which is preliminary data.</text>
</comment>
<accession>A0ABU9C062</accession>
<feature type="domain" description="N-acetyltransferase" evidence="1">
    <location>
        <begin position="50"/>
        <end position="204"/>
    </location>
</feature>
<dbReference type="PANTHER" id="PTHR39173">
    <property type="entry name" value="ACETYLTRANSFERASE"/>
    <property type="match status" value="1"/>
</dbReference>
<dbReference type="RefSeq" id="WP_341428504.1">
    <property type="nucleotide sequence ID" value="NZ_JBBUTG010000024.1"/>
</dbReference>
<protein>
    <submittedName>
        <fullName evidence="2">GNAT family N-acetyltransferase</fullName>
        <ecNumber evidence="2">2.3.1.-</ecNumber>
    </submittedName>
</protein>
<evidence type="ECO:0000259" key="1">
    <source>
        <dbReference type="PROSITE" id="PS51186"/>
    </source>
</evidence>
<evidence type="ECO:0000313" key="3">
    <source>
        <dbReference type="Proteomes" id="UP001371218"/>
    </source>
</evidence>
<name>A0ABU9C062_9BURK</name>
<dbReference type="PROSITE" id="PS51186">
    <property type="entry name" value="GNAT"/>
    <property type="match status" value="1"/>
</dbReference>
<reference evidence="2 3" key="1">
    <citation type="submission" date="2024-04" db="EMBL/GenBank/DDBJ databases">
        <title>Novel species of the genus Ideonella isolated from streams.</title>
        <authorList>
            <person name="Lu H."/>
        </authorList>
    </citation>
    <scope>NUCLEOTIDE SEQUENCE [LARGE SCALE GENOMIC DNA]</scope>
    <source>
        <strain evidence="2 3">DXS29W</strain>
    </source>
</reference>
<dbReference type="SUPFAM" id="SSF55729">
    <property type="entry name" value="Acyl-CoA N-acyltransferases (Nat)"/>
    <property type="match status" value="1"/>
</dbReference>
<gene>
    <name evidence="2" type="ORF">AACH06_24910</name>
</gene>
<sequence length="208" mass="22950">MALAWRCPFPGDATGYIEDGPKLGMIREDIETMRLHLVSPSQAHEAAFMAMIEEFIGAGEREYVYEQPLFEWGFPAYLDWLIRGEQGELDGLVPWSAFWALDASSGALVGMSSLRHRLSPWMAQFGGHIGYRIRPTLRRRGLGAELLRLTLARAGARGIANALVVCTPDNLGSQGVLRRNGAQFDGEVSTQGHSLNRYWVSTIAGEGN</sequence>
<keyword evidence="2" id="KW-0012">Acyltransferase</keyword>
<dbReference type="PANTHER" id="PTHR39173:SF1">
    <property type="entry name" value="ACETYLTRANSFERASE"/>
    <property type="match status" value="1"/>
</dbReference>
<dbReference type="Gene3D" id="3.40.630.30">
    <property type="match status" value="1"/>
</dbReference>
<keyword evidence="2" id="KW-0808">Transferase</keyword>
<organism evidence="2 3">
    <name type="scientific">Ideonella lacteola</name>
    <dbReference type="NCBI Taxonomy" id="2984193"/>
    <lineage>
        <taxon>Bacteria</taxon>
        <taxon>Pseudomonadati</taxon>
        <taxon>Pseudomonadota</taxon>
        <taxon>Betaproteobacteria</taxon>
        <taxon>Burkholderiales</taxon>
        <taxon>Sphaerotilaceae</taxon>
        <taxon>Ideonella</taxon>
    </lineage>
</organism>